<comment type="subcellular location">
    <subcellularLocation>
        <location evidence="1">Cell membrane</location>
        <topology evidence="1">Multi-pass membrane protein</topology>
    </subcellularLocation>
</comment>
<reference evidence="9" key="1">
    <citation type="journal article" date="2019" name="Int. J. Syst. Evol. Microbiol.">
        <title>The Global Catalogue of Microorganisms (GCM) 10K type strain sequencing project: providing services to taxonomists for standard genome sequencing and annotation.</title>
        <authorList>
            <consortium name="The Broad Institute Genomics Platform"/>
            <consortium name="The Broad Institute Genome Sequencing Center for Infectious Disease"/>
            <person name="Wu L."/>
            <person name="Ma J."/>
        </authorList>
    </citation>
    <scope>NUCLEOTIDE SEQUENCE [LARGE SCALE GENOMIC DNA]</scope>
    <source>
        <strain evidence="9">CCM 8391</strain>
    </source>
</reference>
<evidence type="ECO:0000256" key="4">
    <source>
        <dbReference type="ARBA" id="ARBA00022692"/>
    </source>
</evidence>
<evidence type="ECO:0000256" key="2">
    <source>
        <dbReference type="ARBA" id="ARBA00006228"/>
    </source>
</evidence>
<dbReference type="InterPro" id="IPR002758">
    <property type="entry name" value="Cation_antiport_E"/>
</dbReference>
<evidence type="ECO:0000256" key="5">
    <source>
        <dbReference type="ARBA" id="ARBA00022989"/>
    </source>
</evidence>
<dbReference type="EMBL" id="JBHSQW010000028">
    <property type="protein sequence ID" value="MFC5995229.1"/>
    <property type="molecule type" value="Genomic_DNA"/>
</dbReference>
<organism evidence="8 9">
    <name type="scientific">Pseudonocardia hispaniensis</name>
    <dbReference type="NCBI Taxonomy" id="904933"/>
    <lineage>
        <taxon>Bacteria</taxon>
        <taxon>Bacillati</taxon>
        <taxon>Actinomycetota</taxon>
        <taxon>Actinomycetes</taxon>
        <taxon>Pseudonocardiales</taxon>
        <taxon>Pseudonocardiaceae</taxon>
        <taxon>Pseudonocardia</taxon>
    </lineage>
</organism>
<dbReference type="PANTHER" id="PTHR34584:SF1">
    <property type="entry name" value="NA(+)_H(+) ANTIPORTER SUBUNIT E1"/>
    <property type="match status" value="1"/>
</dbReference>
<evidence type="ECO:0000256" key="1">
    <source>
        <dbReference type="ARBA" id="ARBA00004651"/>
    </source>
</evidence>
<keyword evidence="4 7" id="KW-0812">Transmembrane</keyword>
<dbReference type="Pfam" id="PF01899">
    <property type="entry name" value="MNHE"/>
    <property type="match status" value="1"/>
</dbReference>
<evidence type="ECO:0000256" key="6">
    <source>
        <dbReference type="ARBA" id="ARBA00023136"/>
    </source>
</evidence>
<dbReference type="RefSeq" id="WP_379585255.1">
    <property type="nucleotide sequence ID" value="NZ_JBHSQW010000028.1"/>
</dbReference>
<accession>A0ABW1J414</accession>
<comment type="similarity">
    <text evidence="2">Belongs to the CPA3 antiporters (TC 2.A.63) subunit E family.</text>
</comment>
<feature type="transmembrane region" description="Helical" evidence="7">
    <location>
        <begin position="64"/>
        <end position="81"/>
    </location>
</feature>
<sequence length="181" mass="19713">MNAAWVRRVPQVLLLTVVWVLLWGTVSVKIVLGGLLVGSAVAYLFPLPVEHPAMPVRPWRLLQLAGYLVVDLVISGVQVSWETLRYGPRARAGIIVVPLLSRSGRVVTVMAGGVVLTPGSYVLQIDQRGGVAYVYTLGLRSVADAERARRQILRLQLRVIAALGTADELLACERALERSGR</sequence>
<keyword evidence="9" id="KW-1185">Reference proteome</keyword>
<keyword evidence="6 7" id="KW-0472">Membrane</keyword>
<keyword evidence="3" id="KW-1003">Cell membrane</keyword>
<evidence type="ECO:0000256" key="3">
    <source>
        <dbReference type="ARBA" id="ARBA00022475"/>
    </source>
</evidence>
<dbReference type="Proteomes" id="UP001596302">
    <property type="component" value="Unassembled WGS sequence"/>
</dbReference>
<dbReference type="PANTHER" id="PTHR34584">
    <property type="entry name" value="NA(+)/H(+) ANTIPORTER SUBUNIT E1"/>
    <property type="match status" value="1"/>
</dbReference>
<feature type="transmembrane region" description="Helical" evidence="7">
    <location>
        <begin position="12"/>
        <end position="44"/>
    </location>
</feature>
<proteinExistence type="inferred from homology"/>
<name>A0ABW1J414_9PSEU</name>
<evidence type="ECO:0000256" key="7">
    <source>
        <dbReference type="SAM" id="Phobius"/>
    </source>
</evidence>
<evidence type="ECO:0000313" key="9">
    <source>
        <dbReference type="Proteomes" id="UP001596302"/>
    </source>
</evidence>
<evidence type="ECO:0000313" key="8">
    <source>
        <dbReference type="EMBL" id="MFC5995229.1"/>
    </source>
</evidence>
<keyword evidence="5 7" id="KW-1133">Transmembrane helix</keyword>
<protein>
    <submittedName>
        <fullName evidence="8">Na+/H+ antiporter subunit E</fullName>
    </submittedName>
</protein>
<comment type="caution">
    <text evidence="8">The sequence shown here is derived from an EMBL/GenBank/DDBJ whole genome shotgun (WGS) entry which is preliminary data.</text>
</comment>
<gene>
    <name evidence="8" type="ORF">ACFQE5_13510</name>
</gene>